<feature type="compositionally biased region" description="Basic residues" evidence="2">
    <location>
        <begin position="135"/>
        <end position="148"/>
    </location>
</feature>
<dbReference type="Proteomes" id="UP001165085">
    <property type="component" value="Unassembled WGS sequence"/>
</dbReference>
<keyword evidence="4" id="KW-1185">Reference proteome</keyword>
<keyword evidence="1" id="KW-0175">Coiled coil</keyword>
<evidence type="ECO:0000256" key="1">
    <source>
        <dbReference type="SAM" id="Coils"/>
    </source>
</evidence>
<feature type="compositionally biased region" description="Polar residues" evidence="2">
    <location>
        <begin position="560"/>
        <end position="572"/>
    </location>
</feature>
<feature type="region of interest" description="Disordered" evidence="2">
    <location>
        <begin position="106"/>
        <end position="226"/>
    </location>
</feature>
<feature type="region of interest" description="Disordered" evidence="2">
    <location>
        <begin position="440"/>
        <end position="698"/>
    </location>
</feature>
<feature type="compositionally biased region" description="Basic residues" evidence="2">
    <location>
        <begin position="547"/>
        <end position="558"/>
    </location>
</feature>
<comment type="caution">
    <text evidence="3">The sequence shown here is derived from an EMBL/GenBank/DDBJ whole genome shotgun (WGS) entry which is preliminary data.</text>
</comment>
<gene>
    <name evidence="3" type="ORF">TrST_g389</name>
</gene>
<feature type="compositionally biased region" description="Basic and acidic residues" evidence="2">
    <location>
        <begin position="610"/>
        <end position="633"/>
    </location>
</feature>
<dbReference type="EMBL" id="BRXY01000069">
    <property type="protein sequence ID" value="GMH61144.1"/>
    <property type="molecule type" value="Genomic_DNA"/>
</dbReference>
<evidence type="ECO:0000256" key="2">
    <source>
        <dbReference type="SAM" id="MobiDB-lite"/>
    </source>
</evidence>
<dbReference type="OrthoDB" id="49627at2759"/>
<reference evidence="4" key="1">
    <citation type="journal article" date="2023" name="Commun. Biol.">
        <title>Genome analysis of Parmales, the sister group of diatoms, reveals the evolutionary specialization of diatoms from phago-mixotrophs to photoautotrophs.</title>
        <authorList>
            <person name="Ban H."/>
            <person name="Sato S."/>
            <person name="Yoshikawa S."/>
            <person name="Yamada K."/>
            <person name="Nakamura Y."/>
            <person name="Ichinomiya M."/>
            <person name="Sato N."/>
            <person name="Blanc-Mathieu R."/>
            <person name="Endo H."/>
            <person name="Kuwata A."/>
            <person name="Ogata H."/>
        </authorList>
    </citation>
    <scope>NUCLEOTIDE SEQUENCE [LARGE SCALE GENOMIC DNA]</scope>
    <source>
        <strain evidence="4">NIES 3701</strain>
    </source>
</reference>
<feature type="compositionally biased region" description="Low complexity" evidence="2">
    <location>
        <begin position="119"/>
        <end position="128"/>
    </location>
</feature>
<organism evidence="3 4">
    <name type="scientific">Triparma strigata</name>
    <dbReference type="NCBI Taxonomy" id="1606541"/>
    <lineage>
        <taxon>Eukaryota</taxon>
        <taxon>Sar</taxon>
        <taxon>Stramenopiles</taxon>
        <taxon>Ochrophyta</taxon>
        <taxon>Bolidophyceae</taxon>
        <taxon>Parmales</taxon>
        <taxon>Triparmaceae</taxon>
        <taxon>Triparma</taxon>
    </lineage>
</organism>
<proteinExistence type="predicted"/>
<sequence length="1851" mass="203681">MVETARRAWPGINQPGGLAKITKLHHSPLTHELSHVDVFYPVERRHEKKVDMQWVTVRSNFMENAVKHGASARGALGRCSRCGSLRRDCGECDWKFEEEQRRLALLPRPQISADPTLSNNNHRNNNNVNDDDEKKKKKKKSKHRRPHTKNKDNQKSQLESLSSRFAKNAASSDPSDFLSDSSSASSTTTRSARSQSSSSDDTAELLQPYKSQISSSPTSSLGDYLEDDESISTLGDYLDSSDSDYVDSHNPQIAVETDFIQPEGDPTALPSDLKSSYSKVTSLPFNCLFDFYSQTLQKLSQRTLPDCMLKFSTFVQKSRPPPSGPPHTSAHKISLEKENLSMFSSFQKRLLFEGKDLLRECLRRLSSKRELNKYKRTVDEERWREEKKIYGSLQLEILEMKYDELDERIEELLQDCKSHLCSFFPESGVDATQDQAATQGDFDDEFDDSNFDDNNNNDNTFDDDNMVLEPLPHESSAPLSAHPHASRKKDPNRILPSLNSIRSDECRLKRSRNSSTKNERKRRNGERGYEGDGDEAPGDGPQERQERSKRRKRRKSKSKPTSTDAEGNSNAGRSDETLHTKRKKSKPQKSISERMGEFLSNNESANLDDFFAREEKRSEKRSETTSQTRDKTAARATMNPTVPSNPSTSTTAPTPTNPNWNKSRLPPNPDAKGRPRRAQSSSSSSPPASPKRTTSPSDLAQHIFDHPVSLQIQAPSTLVPSHIPVVVEYLEQNYPTRPTHVSRVLNMLESSTEVNATIIRMLKMLKDNKHLRLADLQDDKRLMVLNLLTVAAKLIPNLSAKCALPIVDLMYNDPSSAASSYSVREALSTIKIETISTLLLKHYDGQVPEDLFDTDAPLPPKPQAAGLANASRAKINTVYILLGSASKPSSGESCTMTWKLICLLVFGNAGVLSNKFFSNLTDISSNDDDLYINPLHFNALSSEMNWIVKLPPCSDDAAILKIFKRLIQIVSVCPDSIFSAPQFSKRAVKKWLRITPTPSPSFTSESLVPLEMSPLPRNNLTSALVHLLRNHFISIGPGKAKKKRCFNAFSTAIFPEPKTHTDMEMQMYAACLGGVEGVWKFEEVWENGIARNYEGTSYEVKARHFESRSKVFAAILSSKGLDEELKGKCRRMLAECVERSAKILTEAVEREISGADMFDDSRSSISGLLECVAVIVGQAMSAGVLSGGCGVEESCEAVSLFAGPLCSALVGVLKSGGVGISVVLRALKILVSSGIDQLRNAGGAPGSSNDENSNPNETSFDEFGGDLDFCDVNLDLVLAQNALAKVEALKDLRKILAVVINEVRPSALFSLNISENGKAVSQEARFEATKRIDDLIAIYTCLLGLEPAGASSWRSDVKETILDSKDILAKYHDSGWTIDVERRFFVRLCGHKVEASEKIVKGGWVECLDCIVGCLVDYSGLEAYESVDIGDDELRNKLKGHISAARGWVGEDLDGDSAGVKFGKGGVFGCIWTWIYNFADIMKGEEGEGESLGSVLEDILEDVRGEGGGPPGCLEREIWKRKLMLNGICEFCIQSQGERGRLTVVSSCVHGLIGGMKQFVLGEAMMGGRVIERIGILKGKYVEMGVGILAKLGSEISGGGGSGSGSEGVLNGLGVRIRDFLTSSLNLGLSPPNKVNYTRHELSSDDSKLHELTCADADIHASLLLCLESLVIMCARGKYDRMDGTLQLFNALMKGEEPLMARFFRGVGRGERGSDVEGLRKWVVDTYVLKRLGGGKGLGGLRVLRGLLGNCAVWDEGRRLKVWEGVVEVVREGGEGRALALECASKMIVEVGVDRLGSGWAEMRRICKGIIGSEGAGVDVVEGGLEVEDVDDEVEGAAKTFIAVLGRVLKE</sequence>
<evidence type="ECO:0000313" key="4">
    <source>
        <dbReference type="Proteomes" id="UP001165085"/>
    </source>
</evidence>
<feature type="compositionally biased region" description="Low complexity" evidence="2">
    <location>
        <begin position="639"/>
        <end position="659"/>
    </location>
</feature>
<feature type="compositionally biased region" description="Acidic residues" evidence="2">
    <location>
        <begin position="441"/>
        <end position="451"/>
    </location>
</feature>
<feature type="coiled-coil region" evidence="1">
    <location>
        <begin position="395"/>
        <end position="422"/>
    </location>
</feature>
<feature type="compositionally biased region" description="Polar residues" evidence="2">
    <location>
        <begin position="209"/>
        <end position="221"/>
    </location>
</feature>
<evidence type="ECO:0000313" key="3">
    <source>
        <dbReference type="EMBL" id="GMH61144.1"/>
    </source>
</evidence>
<feature type="compositionally biased region" description="Low complexity" evidence="2">
    <location>
        <begin position="678"/>
        <end position="697"/>
    </location>
</feature>
<name>A0A9W7DYE7_9STRA</name>
<protein>
    <submittedName>
        <fullName evidence="3">Uncharacterized protein</fullName>
    </submittedName>
</protein>
<feature type="compositionally biased region" description="Polar residues" evidence="2">
    <location>
        <begin position="155"/>
        <end position="165"/>
    </location>
</feature>
<accession>A0A9W7DYE7</accession>
<feature type="compositionally biased region" description="Low complexity" evidence="2">
    <location>
        <begin position="169"/>
        <end position="200"/>
    </location>
</feature>
<feature type="compositionally biased region" description="Low complexity" evidence="2">
    <location>
        <begin position="473"/>
        <end position="483"/>
    </location>
</feature>